<dbReference type="SUPFAM" id="SSF53850">
    <property type="entry name" value="Periplasmic binding protein-like II"/>
    <property type="match status" value="1"/>
</dbReference>
<dbReference type="InterPro" id="IPR015683">
    <property type="entry name" value="Ionotropic_Glu_rcpt"/>
</dbReference>
<comment type="subcellular location">
    <subcellularLocation>
        <location evidence="1">Membrane</location>
        <topology evidence="1">Multi-pass membrane protein</topology>
    </subcellularLocation>
</comment>
<dbReference type="InterPro" id="IPR017103">
    <property type="entry name" value="Iontropic_Glu_rcpt_pln"/>
</dbReference>
<evidence type="ECO:0000259" key="16">
    <source>
        <dbReference type="SMART" id="SM00079"/>
    </source>
</evidence>
<dbReference type="FunFam" id="3.40.50.2300:FF:000188">
    <property type="entry name" value="Glutamate receptor"/>
    <property type="match status" value="1"/>
</dbReference>
<dbReference type="FunFam" id="3.40.190.10:FF:000054">
    <property type="entry name" value="Glutamate receptor"/>
    <property type="match status" value="1"/>
</dbReference>
<proteinExistence type="inferred from homology"/>
<evidence type="ECO:0000256" key="14">
    <source>
        <dbReference type="PIRSR" id="PIRSR037090-50"/>
    </source>
</evidence>
<dbReference type="InterPro" id="IPR028082">
    <property type="entry name" value="Peripla_BP_I"/>
</dbReference>
<keyword evidence="9 13" id="KW-0675">Receptor</keyword>
<dbReference type="PIRSF" id="PIRSF037090">
    <property type="entry name" value="Iontro_Glu-like_rcpt_pln"/>
    <property type="match status" value="1"/>
</dbReference>
<evidence type="ECO:0000256" key="9">
    <source>
        <dbReference type="ARBA" id="ARBA00023170"/>
    </source>
</evidence>
<dbReference type="Pfam" id="PF00060">
    <property type="entry name" value="Lig_chan"/>
    <property type="match status" value="1"/>
</dbReference>
<dbReference type="OrthoDB" id="5984008at2759"/>
<evidence type="ECO:0000313" key="18">
    <source>
        <dbReference type="Proteomes" id="UP000327013"/>
    </source>
</evidence>
<keyword evidence="8 13" id="KW-0472">Membrane</keyword>
<feature type="disulfide bond" evidence="14">
    <location>
        <begin position="722"/>
        <end position="778"/>
    </location>
</feature>
<evidence type="ECO:0000256" key="1">
    <source>
        <dbReference type="ARBA" id="ARBA00004141"/>
    </source>
</evidence>
<keyword evidence="7 13" id="KW-0406">Ion transport</keyword>
<evidence type="ECO:0000256" key="6">
    <source>
        <dbReference type="ARBA" id="ARBA00022989"/>
    </source>
</evidence>
<feature type="domain" description="Ionotropic glutamate receptor C-terminal" evidence="16">
    <location>
        <begin position="441"/>
        <end position="774"/>
    </location>
</feature>
<sequence>MGFPFFTSNFIVGKFCHLFPLLIIVSVLLFISDGAQPANTTKVTNIGVIIDVTSRIGKEEKTAIEIAAESFNGKLSLHFQDSGQLDPLQVASAAEELIKEKKVDVIVGMNKWEEAALVASVGNREKVPIISFAAPARTLPQMEHRWPFLIQMANNASSQIKCIADIVRAYKWKRVVVIYEDDEYGSESGMSALLSKALQDFDSEIEYRLVLPPPSSLSSPKEFVLDELLKLQKATKSRVFVVLQSSLSMVTHLFREADKAGLVGRDSAWILSDSVTSFLDSVDSSTISSMKGVLGIKITYNSSTTDSYTDFYAGFSKKFQSEYPEEANPKPGIHALRAYDSITAISRAMETTTEMLLRNIVSSRFSGLSGEIRFEEGKLLQIPPLRIVNVVDQGNKRYEELEFWVPEKSGQRLADSVIWPGKYSSRSPKGWAMPSVGNPLIIGVPSRTSFEKFVKVDNSSKDGFEGWCIEVFRKVQSNLSYSLPYEFQPFNGTYDELVSRVYDKTYDAVVGDVTILANRLDYVEFTQPYIESGLSMIVPAKPEGSAWMFLKPFTWEMWVVTGAIMLYTMLTIWFLEHRFNPEFSGALKNQIGTTFWFTFSSLFFAHREKINSNLTRVVVVVWLFVVWILTSSYTASLSSMLTVQRMQPVNTDIGYLISSNSKVGCDNDSFVRNYLEDVIGFNSNNIITVLKETDYTGLFENKTITAAFLELPYKKVFINKHCKGYTATTPAYKFGGFGFAFQKGSPIARDFSESILRLLEDGKLTPLEDEWLTPSNECAVNVTSNGAEHLSLQSFWGLYLISGAISTICFLLSLIRLLKSYQHQQEACEGNATPSDTSAWNKAVGLARYFYNGEINSPGRSPPFAPTTDEWNSWEYVSTSDASIPAEIEMP</sequence>
<evidence type="ECO:0000256" key="3">
    <source>
        <dbReference type="ARBA" id="ARBA00022448"/>
    </source>
</evidence>
<dbReference type="InterPro" id="IPR019594">
    <property type="entry name" value="Glu/Gly-bd"/>
</dbReference>
<dbReference type="EMBL" id="CM017321">
    <property type="protein sequence ID" value="KAE7995794.1"/>
    <property type="molecule type" value="Genomic_DNA"/>
</dbReference>
<evidence type="ECO:0000256" key="12">
    <source>
        <dbReference type="ARBA" id="ARBA00023303"/>
    </source>
</evidence>
<feature type="transmembrane region" description="Helical" evidence="15">
    <location>
        <begin position="12"/>
        <end position="32"/>
    </location>
</feature>
<dbReference type="Proteomes" id="UP000327013">
    <property type="component" value="Chromosome 1"/>
</dbReference>
<reference evidence="17 18" key="1">
    <citation type="submission" date="2019-06" db="EMBL/GenBank/DDBJ databases">
        <title>A chromosomal-level reference genome of Carpinus fangiana (Coryloideae, Betulaceae).</title>
        <authorList>
            <person name="Yang X."/>
            <person name="Wang Z."/>
            <person name="Zhang L."/>
            <person name="Hao G."/>
            <person name="Liu J."/>
            <person name="Yang Y."/>
        </authorList>
    </citation>
    <scope>NUCLEOTIDE SEQUENCE [LARGE SCALE GENOMIC DNA]</scope>
    <source>
        <strain evidence="17">Cfa_2016G</strain>
        <tissue evidence="17">Leaf</tissue>
    </source>
</reference>
<feature type="transmembrane region" description="Helical" evidence="15">
    <location>
        <begin position="557"/>
        <end position="575"/>
    </location>
</feature>
<evidence type="ECO:0000256" key="8">
    <source>
        <dbReference type="ARBA" id="ARBA00023136"/>
    </source>
</evidence>
<keyword evidence="18" id="KW-1185">Reference proteome</keyword>
<keyword evidence="6 15" id="KW-1133">Transmembrane helix</keyword>
<feature type="transmembrane region" description="Helical" evidence="15">
    <location>
        <begin position="796"/>
        <end position="815"/>
    </location>
</feature>
<evidence type="ECO:0000313" key="17">
    <source>
        <dbReference type="EMBL" id="KAE7995794.1"/>
    </source>
</evidence>
<keyword evidence="3 13" id="KW-0813">Transport</keyword>
<dbReference type="Gene3D" id="3.40.190.10">
    <property type="entry name" value="Periplasmic binding protein-like II"/>
    <property type="match status" value="2"/>
</dbReference>
<evidence type="ECO:0000256" key="15">
    <source>
        <dbReference type="SAM" id="Phobius"/>
    </source>
</evidence>
<feature type="transmembrane region" description="Helical" evidence="15">
    <location>
        <begin position="587"/>
        <end position="605"/>
    </location>
</feature>
<keyword evidence="5" id="KW-0732">Signal</keyword>
<dbReference type="InterPro" id="IPR001320">
    <property type="entry name" value="Iontro_rcpt_C"/>
</dbReference>
<keyword evidence="12 13" id="KW-0407">Ion channel</keyword>
<evidence type="ECO:0000256" key="13">
    <source>
        <dbReference type="PIRNR" id="PIRNR037090"/>
    </source>
</evidence>
<feature type="transmembrane region" description="Helical" evidence="15">
    <location>
        <begin position="617"/>
        <end position="636"/>
    </location>
</feature>
<dbReference type="CDD" id="cd13686">
    <property type="entry name" value="GluR_Plant"/>
    <property type="match status" value="1"/>
</dbReference>
<protein>
    <recommendedName>
        <fullName evidence="13">Glutamate receptor</fullName>
    </recommendedName>
</protein>
<gene>
    <name evidence="17" type="ORF">FH972_000562</name>
</gene>
<comment type="function">
    <text evidence="13">Glutamate-gated receptor that probably acts as non-selective cation channel.</text>
</comment>
<dbReference type="GO" id="GO:0015276">
    <property type="term" value="F:ligand-gated monoatomic ion channel activity"/>
    <property type="evidence" value="ECO:0007669"/>
    <property type="project" value="InterPro"/>
</dbReference>
<dbReference type="InterPro" id="IPR044440">
    <property type="entry name" value="GABAb_receptor_plant_PBP1"/>
</dbReference>
<dbReference type="GO" id="GO:0016020">
    <property type="term" value="C:membrane"/>
    <property type="evidence" value="ECO:0007669"/>
    <property type="project" value="UniProtKB-SubCell"/>
</dbReference>
<organism evidence="17 18">
    <name type="scientific">Carpinus fangiana</name>
    <dbReference type="NCBI Taxonomy" id="176857"/>
    <lineage>
        <taxon>Eukaryota</taxon>
        <taxon>Viridiplantae</taxon>
        <taxon>Streptophyta</taxon>
        <taxon>Embryophyta</taxon>
        <taxon>Tracheophyta</taxon>
        <taxon>Spermatophyta</taxon>
        <taxon>Magnoliopsida</taxon>
        <taxon>eudicotyledons</taxon>
        <taxon>Gunneridae</taxon>
        <taxon>Pentapetalae</taxon>
        <taxon>rosids</taxon>
        <taxon>fabids</taxon>
        <taxon>Fagales</taxon>
        <taxon>Betulaceae</taxon>
        <taxon>Carpinus</taxon>
    </lineage>
</organism>
<dbReference type="Gene3D" id="1.10.287.70">
    <property type="match status" value="1"/>
</dbReference>
<dbReference type="PANTHER" id="PTHR18966">
    <property type="entry name" value="IONOTROPIC GLUTAMATE RECEPTOR"/>
    <property type="match status" value="1"/>
</dbReference>
<name>A0A5N6QBQ0_9ROSI</name>
<dbReference type="SUPFAM" id="SSF53822">
    <property type="entry name" value="Periplasmic binding protein-like I"/>
    <property type="match status" value="1"/>
</dbReference>
<keyword evidence="14" id="KW-1015">Disulfide bond</keyword>
<dbReference type="CDD" id="cd19990">
    <property type="entry name" value="PBP1_GABAb_receptor_plant"/>
    <property type="match status" value="1"/>
</dbReference>
<dbReference type="Pfam" id="PF10613">
    <property type="entry name" value="Lig_chan-Glu_bd"/>
    <property type="match status" value="1"/>
</dbReference>
<dbReference type="Pfam" id="PF01094">
    <property type="entry name" value="ANF_receptor"/>
    <property type="match status" value="1"/>
</dbReference>
<keyword evidence="4 15" id="KW-0812">Transmembrane</keyword>
<evidence type="ECO:0000256" key="11">
    <source>
        <dbReference type="ARBA" id="ARBA00023286"/>
    </source>
</evidence>
<keyword evidence="10" id="KW-0325">Glycoprotein</keyword>
<dbReference type="Gene3D" id="3.40.50.2300">
    <property type="match status" value="2"/>
</dbReference>
<comment type="similarity">
    <text evidence="2 13">Belongs to the glutamate-gated ion channel (TC 1.A.10.1) family.</text>
</comment>
<evidence type="ECO:0000256" key="7">
    <source>
        <dbReference type="ARBA" id="ARBA00023065"/>
    </source>
</evidence>
<dbReference type="FunFam" id="1.10.287.70:FF:000037">
    <property type="entry name" value="Glutamate receptor"/>
    <property type="match status" value="1"/>
</dbReference>
<keyword evidence="11 13" id="KW-1071">Ligand-gated ion channel</keyword>
<evidence type="ECO:0000256" key="5">
    <source>
        <dbReference type="ARBA" id="ARBA00022729"/>
    </source>
</evidence>
<dbReference type="InterPro" id="IPR001828">
    <property type="entry name" value="ANF_lig-bd_rcpt"/>
</dbReference>
<dbReference type="SMART" id="SM00079">
    <property type="entry name" value="PBPe"/>
    <property type="match status" value="1"/>
</dbReference>
<dbReference type="AlphaFoldDB" id="A0A5N6QBQ0"/>
<evidence type="ECO:0000256" key="4">
    <source>
        <dbReference type="ARBA" id="ARBA00022692"/>
    </source>
</evidence>
<evidence type="ECO:0000256" key="10">
    <source>
        <dbReference type="ARBA" id="ARBA00023180"/>
    </source>
</evidence>
<accession>A0A5N6QBQ0</accession>
<evidence type="ECO:0000256" key="2">
    <source>
        <dbReference type="ARBA" id="ARBA00008685"/>
    </source>
</evidence>